<dbReference type="Proteomes" id="UP000288943">
    <property type="component" value="Chromosome"/>
</dbReference>
<protein>
    <submittedName>
        <fullName evidence="1">Uncharacterized protein</fullName>
    </submittedName>
</protein>
<evidence type="ECO:0000313" key="2">
    <source>
        <dbReference type="Proteomes" id="UP000288943"/>
    </source>
</evidence>
<dbReference type="AlphaFoldDB" id="A0A410WS85"/>
<name>A0A410WS85_9BACL</name>
<dbReference type="KEGG" id="pchi:PC41400_05975"/>
<accession>A0A410WS85</accession>
<sequence length="87" mass="9871">MKSMTAGFVIRCLNCGEEHKVVPGQRAYRDERIVFGTDNYGADQISCECGNALEEHSEYEGEAFHSEFVVKWRDLSGKEPVNRTNNI</sequence>
<dbReference type="EMBL" id="CP026520">
    <property type="protein sequence ID" value="QAV17235.1"/>
    <property type="molecule type" value="Genomic_DNA"/>
</dbReference>
<gene>
    <name evidence="1" type="ORF">PC41400_05975</name>
</gene>
<evidence type="ECO:0000313" key="1">
    <source>
        <dbReference type="EMBL" id="QAV17235.1"/>
    </source>
</evidence>
<proteinExistence type="predicted"/>
<organism evidence="1 2">
    <name type="scientific">Paenibacillus chitinolyticus</name>
    <dbReference type="NCBI Taxonomy" id="79263"/>
    <lineage>
        <taxon>Bacteria</taxon>
        <taxon>Bacillati</taxon>
        <taxon>Bacillota</taxon>
        <taxon>Bacilli</taxon>
        <taxon>Bacillales</taxon>
        <taxon>Paenibacillaceae</taxon>
        <taxon>Paenibacillus</taxon>
    </lineage>
</organism>
<reference evidence="1 2" key="1">
    <citation type="submission" date="2018-01" db="EMBL/GenBank/DDBJ databases">
        <title>The whole genome sequencing and assembly of Paenibacillus chitinolyticus KCCM 41400 strain.</title>
        <authorList>
            <person name="Kim J.-Y."/>
            <person name="Park M.-K."/>
            <person name="Lee Y.-J."/>
            <person name="Yi H."/>
            <person name="Bahn Y.-S."/>
            <person name="Kim J.F."/>
            <person name="Lee D.-W."/>
        </authorList>
    </citation>
    <scope>NUCLEOTIDE SEQUENCE [LARGE SCALE GENOMIC DNA]</scope>
    <source>
        <strain evidence="1 2">KCCM 41400</strain>
    </source>
</reference>
<dbReference type="OrthoDB" id="2628035at2"/>